<name>T1JBS5_STRMM</name>
<organism evidence="3 4">
    <name type="scientific">Strigamia maritima</name>
    <name type="common">European centipede</name>
    <name type="synonym">Geophilus maritimus</name>
    <dbReference type="NCBI Taxonomy" id="126957"/>
    <lineage>
        <taxon>Eukaryota</taxon>
        <taxon>Metazoa</taxon>
        <taxon>Ecdysozoa</taxon>
        <taxon>Arthropoda</taxon>
        <taxon>Myriapoda</taxon>
        <taxon>Chilopoda</taxon>
        <taxon>Pleurostigmophora</taxon>
        <taxon>Geophilomorpha</taxon>
        <taxon>Linotaeniidae</taxon>
        <taxon>Strigamia</taxon>
    </lineage>
</organism>
<evidence type="ECO:0000313" key="3">
    <source>
        <dbReference type="EnsemblMetazoa" id="SMAR011228-PA"/>
    </source>
</evidence>
<protein>
    <submittedName>
        <fullName evidence="3">Uncharacterized protein</fullName>
    </submittedName>
</protein>
<dbReference type="STRING" id="126957.T1JBS5"/>
<keyword evidence="2" id="KW-0732">Signal</keyword>
<evidence type="ECO:0000256" key="2">
    <source>
        <dbReference type="SAM" id="SignalP"/>
    </source>
</evidence>
<dbReference type="AlphaFoldDB" id="T1JBS5"/>
<keyword evidence="1" id="KW-0812">Transmembrane</keyword>
<dbReference type="Proteomes" id="UP000014500">
    <property type="component" value="Unassembled WGS sequence"/>
</dbReference>
<feature type="transmembrane region" description="Helical" evidence="1">
    <location>
        <begin position="159"/>
        <end position="186"/>
    </location>
</feature>
<dbReference type="HOGENOM" id="CLU_1290434_0_0_1"/>
<sequence length="214" mass="23982">MMPSSIVLVVLSFPLVIFPCRASSYSLFNSKMHTALDSGVSAFIPETRFRWITVALVVSTLILGILCQNTRSGHMDPSIPQKQKRPEEIKLEQEKLHEPPIPQEPETNKIIQPKDNVKLNPVLEEKEKEKVTVEVAVQQMHTALDSGVSAFIPETRFRWITVALVVSTLILGILCQNIQLVLGIWIPQKQKRLDPPTLIQQQKKSNSIGGTTTL</sequence>
<accession>T1JBS5</accession>
<proteinExistence type="predicted"/>
<feature type="signal peptide" evidence="2">
    <location>
        <begin position="1"/>
        <end position="22"/>
    </location>
</feature>
<dbReference type="EMBL" id="JH432018">
    <property type="status" value="NOT_ANNOTATED_CDS"/>
    <property type="molecule type" value="Genomic_DNA"/>
</dbReference>
<feature type="chain" id="PRO_5004590369" evidence="2">
    <location>
        <begin position="23"/>
        <end position="214"/>
    </location>
</feature>
<dbReference type="EnsemblMetazoa" id="SMAR011228-RA">
    <property type="protein sequence ID" value="SMAR011228-PA"/>
    <property type="gene ID" value="SMAR011228"/>
</dbReference>
<keyword evidence="1" id="KW-0472">Membrane</keyword>
<keyword evidence="1" id="KW-1133">Transmembrane helix</keyword>
<reference evidence="4" key="1">
    <citation type="submission" date="2011-05" db="EMBL/GenBank/DDBJ databases">
        <authorList>
            <person name="Richards S.R."/>
            <person name="Qu J."/>
            <person name="Jiang H."/>
            <person name="Jhangiani S.N."/>
            <person name="Agravi P."/>
            <person name="Goodspeed R."/>
            <person name="Gross S."/>
            <person name="Mandapat C."/>
            <person name="Jackson L."/>
            <person name="Mathew T."/>
            <person name="Pu L."/>
            <person name="Thornton R."/>
            <person name="Saada N."/>
            <person name="Wilczek-Boney K.B."/>
            <person name="Lee S."/>
            <person name="Kovar C."/>
            <person name="Wu Y."/>
            <person name="Scherer S.E."/>
            <person name="Worley K.C."/>
            <person name="Muzny D.M."/>
            <person name="Gibbs R."/>
        </authorList>
    </citation>
    <scope>NUCLEOTIDE SEQUENCE</scope>
    <source>
        <strain evidence="4">Brora</strain>
    </source>
</reference>
<evidence type="ECO:0000313" key="4">
    <source>
        <dbReference type="Proteomes" id="UP000014500"/>
    </source>
</evidence>
<evidence type="ECO:0000256" key="1">
    <source>
        <dbReference type="SAM" id="Phobius"/>
    </source>
</evidence>
<keyword evidence="4" id="KW-1185">Reference proteome</keyword>
<feature type="transmembrane region" description="Helical" evidence="1">
    <location>
        <begin position="49"/>
        <end position="67"/>
    </location>
</feature>
<reference evidence="3" key="2">
    <citation type="submission" date="2015-02" db="UniProtKB">
        <authorList>
            <consortium name="EnsemblMetazoa"/>
        </authorList>
    </citation>
    <scope>IDENTIFICATION</scope>
</reference>